<dbReference type="Proteomes" id="UP001157974">
    <property type="component" value="Unassembled WGS sequence"/>
</dbReference>
<evidence type="ECO:0000256" key="6">
    <source>
        <dbReference type="ARBA" id="ARBA00022723"/>
    </source>
</evidence>
<dbReference type="Gene3D" id="3.30.540.10">
    <property type="entry name" value="Fructose-1,6-Bisphosphatase, subunit A, domain 1"/>
    <property type="match status" value="1"/>
</dbReference>
<dbReference type="InterPro" id="IPR044015">
    <property type="entry name" value="FBPase_C_dom"/>
</dbReference>
<evidence type="ECO:0000259" key="13">
    <source>
        <dbReference type="Pfam" id="PF00316"/>
    </source>
</evidence>
<evidence type="ECO:0000256" key="1">
    <source>
        <dbReference type="ARBA" id="ARBA00001273"/>
    </source>
</evidence>
<dbReference type="InterPro" id="IPR000146">
    <property type="entry name" value="FBPase_class-1"/>
</dbReference>
<protein>
    <recommendedName>
        <fullName evidence="5">fructose-bisphosphatase</fullName>
        <ecNumber evidence="5">3.1.3.11</ecNumber>
    </recommendedName>
    <alternativeName>
        <fullName evidence="11">D-fructose-1,6-bisphosphate 1-phosphohydrolase</fullName>
    </alternativeName>
</protein>
<keyword evidence="7 12" id="KW-0378">Hydrolase</keyword>
<dbReference type="GO" id="GO:0042132">
    <property type="term" value="F:fructose 1,6-bisphosphate 1-phosphatase activity"/>
    <property type="evidence" value="ECO:0007669"/>
    <property type="project" value="UniProtKB-EC"/>
</dbReference>
<feature type="domain" description="Fructose-1-6-bisphosphatase class I N-terminal" evidence="13">
    <location>
        <begin position="98"/>
        <end position="232"/>
    </location>
</feature>
<name>A0AAV8UXI7_9RHOD</name>
<dbReference type="PRINTS" id="PR00115">
    <property type="entry name" value="F16BPHPHTASE"/>
</dbReference>
<comment type="catalytic activity">
    <reaction evidence="1">
        <text>beta-D-fructose 1,6-bisphosphate + H2O = beta-D-fructose 6-phosphate + phosphate</text>
        <dbReference type="Rhea" id="RHEA:11064"/>
        <dbReference type="ChEBI" id="CHEBI:15377"/>
        <dbReference type="ChEBI" id="CHEBI:32966"/>
        <dbReference type="ChEBI" id="CHEBI:43474"/>
        <dbReference type="ChEBI" id="CHEBI:57634"/>
        <dbReference type="EC" id="3.1.3.11"/>
    </reaction>
</comment>
<dbReference type="EC" id="3.1.3.11" evidence="5"/>
<accession>A0AAV8UXI7</accession>
<keyword evidence="6" id="KW-0479">Metal-binding</keyword>
<comment type="cofactor">
    <cofactor evidence="2">
        <name>Mg(2+)</name>
        <dbReference type="ChEBI" id="CHEBI:18420"/>
    </cofactor>
</comment>
<dbReference type="PANTHER" id="PTHR11556:SF1">
    <property type="entry name" value="FRUCTOSE-BISPHOSPHATASE"/>
    <property type="match status" value="1"/>
</dbReference>
<dbReference type="GO" id="GO:0006002">
    <property type="term" value="P:fructose 6-phosphate metabolic process"/>
    <property type="evidence" value="ECO:0007669"/>
    <property type="project" value="TreeGrafter"/>
</dbReference>
<evidence type="ECO:0000313" key="16">
    <source>
        <dbReference type="Proteomes" id="UP001157974"/>
    </source>
</evidence>
<dbReference type="GO" id="GO:0006094">
    <property type="term" value="P:gluconeogenesis"/>
    <property type="evidence" value="ECO:0007669"/>
    <property type="project" value="TreeGrafter"/>
</dbReference>
<evidence type="ECO:0000313" key="15">
    <source>
        <dbReference type="EMBL" id="KAJ8906032.1"/>
    </source>
</evidence>
<dbReference type="InterPro" id="IPR028343">
    <property type="entry name" value="FBPtase"/>
</dbReference>
<dbReference type="GO" id="GO:0005829">
    <property type="term" value="C:cytosol"/>
    <property type="evidence" value="ECO:0007669"/>
    <property type="project" value="TreeGrafter"/>
</dbReference>
<gene>
    <name evidence="15" type="ORF">NDN08_002532</name>
</gene>
<evidence type="ECO:0000256" key="7">
    <source>
        <dbReference type="ARBA" id="ARBA00022801"/>
    </source>
</evidence>
<dbReference type="GO" id="GO:0006000">
    <property type="term" value="P:fructose metabolic process"/>
    <property type="evidence" value="ECO:0007669"/>
    <property type="project" value="TreeGrafter"/>
</dbReference>
<keyword evidence="16" id="KW-1185">Reference proteome</keyword>
<comment type="subunit">
    <text evidence="4">Homotetramer.</text>
</comment>
<comment type="pathway">
    <text evidence="10">Carbohydrate biosynthesis.</text>
</comment>
<evidence type="ECO:0000256" key="12">
    <source>
        <dbReference type="RuleBase" id="RU000508"/>
    </source>
</evidence>
<evidence type="ECO:0000256" key="4">
    <source>
        <dbReference type="ARBA" id="ARBA00011881"/>
    </source>
</evidence>
<evidence type="ECO:0000256" key="2">
    <source>
        <dbReference type="ARBA" id="ARBA00001946"/>
    </source>
</evidence>
<comment type="similarity">
    <text evidence="3 12">Belongs to the FBPase class 1 family.</text>
</comment>
<dbReference type="Pfam" id="PF00316">
    <property type="entry name" value="FBPase"/>
    <property type="match status" value="1"/>
</dbReference>
<dbReference type="EMBL" id="JAMWBK010000004">
    <property type="protein sequence ID" value="KAJ8906032.1"/>
    <property type="molecule type" value="Genomic_DNA"/>
</dbReference>
<evidence type="ECO:0000256" key="8">
    <source>
        <dbReference type="ARBA" id="ARBA00022842"/>
    </source>
</evidence>
<proteinExistence type="inferred from homology"/>
<evidence type="ECO:0000256" key="10">
    <source>
        <dbReference type="ARBA" id="ARBA00024331"/>
    </source>
</evidence>
<sequence>MGPVAFVGLVSLAERTAGRGRRRSCLVRAADEESKSRVGYSLIQFLLGLQLDSRVGTGTEWSPELTKLTYSVSFGCKRIHRLLEMAALRDEQFVMTRANSIMKSSLWRNNRLAVISSQQEYKALMVGENFLEEFVCVFNPLDCYDGVKAGIPSATTFGVYRRNLSCLASNFQSKINEEEISCLQTTLQPGSSLLLAGYCTYSSATVLTLCVGSKVHIFSLDDEIGEFVLTRENVRVPDKGYTYTFEESLMPTWSGNLQQHILNLREQEGPFGESYESRFIGSFVADAHRILLHGGVLGVPGDVFDNPKGFKLLVYECSPLAYIFKCAGGDSTDGRGSVLDTIPSTLKQVSPIFLGSKQNVRELVAALKS</sequence>
<dbReference type="SUPFAM" id="SSF56655">
    <property type="entry name" value="Carbohydrate phosphatase"/>
    <property type="match status" value="1"/>
</dbReference>
<keyword evidence="9 12" id="KW-0119">Carbohydrate metabolism</keyword>
<evidence type="ECO:0000256" key="9">
    <source>
        <dbReference type="ARBA" id="ARBA00023277"/>
    </source>
</evidence>
<dbReference type="GO" id="GO:0046872">
    <property type="term" value="F:metal ion binding"/>
    <property type="evidence" value="ECO:0007669"/>
    <property type="project" value="UniProtKB-KW"/>
</dbReference>
<dbReference type="PANTHER" id="PTHR11556">
    <property type="entry name" value="FRUCTOSE-1,6-BISPHOSPHATASE-RELATED"/>
    <property type="match status" value="1"/>
</dbReference>
<evidence type="ECO:0000256" key="5">
    <source>
        <dbReference type="ARBA" id="ARBA00013093"/>
    </source>
</evidence>
<reference evidence="15 16" key="1">
    <citation type="journal article" date="2023" name="Nat. Commun.">
        <title>Origin of minicircular mitochondrial genomes in red algae.</title>
        <authorList>
            <person name="Lee Y."/>
            <person name="Cho C.H."/>
            <person name="Lee Y.M."/>
            <person name="Park S.I."/>
            <person name="Yang J.H."/>
            <person name="West J.A."/>
            <person name="Bhattacharya D."/>
            <person name="Yoon H.S."/>
        </authorList>
    </citation>
    <scope>NUCLEOTIDE SEQUENCE [LARGE SCALE GENOMIC DNA]</scope>
    <source>
        <strain evidence="15 16">CCMP1338</strain>
        <tissue evidence="15">Whole cell</tissue>
    </source>
</reference>
<keyword evidence="8" id="KW-0460">Magnesium</keyword>
<dbReference type="Gene3D" id="3.40.190.80">
    <property type="match status" value="1"/>
</dbReference>
<comment type="caution">
    <text evidence="15">The sequence shown here is derived from an EMBL/GenBank/DDBJ whole genome shotgun (WGS) entry which is preliminary data.</text>
</comment>
<dbReference type="GO" id="GO:0030388">
    <property type="term" value="P:fructose 1,6-bisphosphate metabolic process"/>
    <property type="evidence" value="ECO:0007669"/>
    <property type="project" value="TreeGrafter"/>
</dbReference>
<organism evidence="15 16">
    <name type="scientific">Rhodosorus marinus</name>
    <dbReference type="NCBI Taxonomy" id="101924"/>
    <lineage>
        <taxon>Eukaryota</taxon>
        <taxon>Rhodophyta</taxon>
        <taxon>Stylonematophyceae</taxon>
        <taxon>Stylonematales</taxon>
        <taxon>Stylonemataceae</taxon>
        <taxon>Rhodosorus</taxon>
    </lineage>
</organism>
<feature type="domain" description="Fructose-1-6-bisphosphatase class 1 C-terminal" evidence="14">
    <location>
        <begin position="236"/>
        <end position="367"/>
    </location>
</feature>
<dbReference type="Pfam" id="PF18913">
    <property type="entry name" value="FBPase_C"/>
    <property type="match status" value="1"/>
</dbReference>
<dbReference type="AlphaFoldDB" id="A0AAV8UXI7"/>
<evidence type="ECO:0000256" key="11">
    <source>
        <dbReference type="ARBA" id="ARBA00032973"/>
    </source>
</evidence>
<evidence type="ECO:0000259" key="14">
    <source>
        <dbReference type="Pfam" id="PF18913"/>
    </source>
</evidence>
<dbReference type="InterPro" id="IPR033391">
    <property type="entry name" value="FBPase_N"/>
</dbReference>
<dbReference type="GO" id="GO:0005986">
    <property type="term" value="P:sucrose biosynthetic process"/>
    <property type="evidence" value="ECO:0007669"/>
    <property type="project" value="TreeGrafter"/>
</dbReference>
<evidence type="ECO:0000256" key="3">
    <source>
        <dbReference type="ARBA" id="ARBA00010941"/>
    </source>
</evidence>